<comment type="catalytic activity">
    <reaction evidence="5">
        <text>L-glutaminyl-[peptide chain release factor] + S-adenosyl-L-methionine = N(5)-methyl-L-glutaminyl-[peptide chain release factor] + S-adenosyl-L-homocysteine + H(+)</text>
        <dbReference type="Rhea" id="RHEA:42896"/>
        <dbReference type="Rhea" id="RHEA-COMP:10271"/>
        <dbReference type="Rhea" id="RHEA-COMP:10272"/>
        <dbReference type="ChEBI" id="CHEBI:15378"/>
        <dbReference type="ChEBI" id="CHEBI:30011"/>
        <dbReference type="ChEBI" id="CHEBI:57856"/>
        <dbReference type="ChEBI" id="CHEBI:59789"/>
        <dbReference type="ChEBI" id="CHEBI:61891"/>
        <dbReference type="EC" id="2.1.1.297"/>
    </reaction>
</comment>
<dbReference type="GO" id="GO:0005739">
    <property type="term" value="C:mitochondrion"/>
    <property type="evidence" value="ECO:0007669"/>
    <property type="project" value="TreeGrafter"/>
</dbReference>
<dbReference type="GO" id="GO:0102559">
    <property type="term" value="F:peptide chain release factor N(5)-glutamine methyltransferase activity"/>
    <property type="evidence" value="ECO:0007669"/>
    <property type="project" value="UniProtKB-EC"/>
</dbReference>
<dbReference type="GO" id="GO:0032259">
    <property type="term" value="P:methylation"/>
    <property type="evidence" value="ECO:0007669"/>
    <property type="project" value="UniProtKB-KW"/>
</dbReference>
<dbReference type="EMBL" id="CP034456">
    <property type="protein sequence ID" value="QBM86732.1"/>
    <property type="molecule type" value="Genomic_DNA"/>
</dbReference>
<dbReference type="CDD" id="cd02440">
    <property type="entry name" value="AdoMet_MTases"/>
    <property type="match status" value="1"/>
</dbReference>
<keyword evidence="3" id="KW-0808">Transferase</keyword>
<keyword evidence="4" id="KW-0949">S-adenosyl-L-methionine</keyword>
<dbReference type="InterPro" id="IPR007848">
    <property type="entry name" value="Small_mtfrase_dom"/>
</dbReference>
<evidence type="ECO:0000256" key="1">
    <source>
        <dbReference type="ARBA" id="ARBA00012771"/>
    </source>
</evidence>
<accession>A0A4P6XHG9</accession>
<dbReference type="NCBIfam" id="TIGR00536">
    <property type="entry name" value="hemK_fam"/>
    <property type="match status" value="1"/>
</dbReference>
<dbReference type="InterPro" id="IPR004556">
    <property type="entry name" value="HemK-like"/>
</dbReference>
<evidence type="ECO:0000256" key="4">
    <source>
        <dbReference type="ARBA" id="ARBA00022691"/>
    </source>
</evidence>
<dbReference type="STRING" id="2163413.A0A4P6XHG9"/>
<organism evidence="7 8">
    <name type="scientific">Metschnikowia aff. pulcherrima</name>
    <dbReference type="NCBI Taxonomy" id="2163413"/>
    <lineage>
        <taxon>Eukaryota</taxon>
        <taxon>Fungi</taxon>
        <taxon>Dikarya</taxon>
        <taxon>Ascomycota</taxon>
        <taxon>Saccharomycotina</taxon>
        <taxon>Pichiomycetes</taxon>
        <taxon>Metschnikowiaceae</taxon>
        <taxon>Metschnikowia</taxon>
    </lineage>
</organism>
<dbReference type="PANTHER" id="PTHR18895:SF74">
    <property type="entry name" value="MTRF1L RELEASE FACTOR GLUTAMINE METHYLTRANSFERASE"/>
    <property type="match status" value="1"/>
</dbReference>
<gene>
    <name evidence="7" type="primary">MPUL0A13780</name>
    <name evidence="7" type="ORF">METSCH_A13780</name>
</gene>
<dbReference type="Proteomes" id="UP000292447">
    <property type="component" value="Chromosome I"/>
</dbReference>
<dbReference type="InterPro" id="IPR029063">
    <property type="entry name" value="SAM-dependent_MTases_sf"/>
</dbReference>
<evidence type="ECO:0000259" key="6">
    <source>
        <dbReference type="Pfam" id="PF05175"/>
    </source>
</evidence>
<evidence type="ECO:0000256" key="2">
    <source>
        <dbReference type="ARBA" id="ARBA00022603"/>
    </source>
</evidence>
<feature type="domain" description="Methyltransferase small" evidence="6">
    <location>
        <begin position="119"/>
        <end position="205"/>
    </location>
</feature>
<proteinExistence type="predicted"/>
<dbReference type="Gene3D" id="1.10.8.10">
    <property type="entry name" value="DNA helicase RuvA subunit, C-terminal domain"/>
    <property type="match status" value="1"/>
</dbReference>
<dbReference type="Gene3D" id="3.40.50.150">
    <property type="entry name" value="Vaccinia Virus protein VP39"/>
    <property type="match status" value="1"/>
</dbReference>
<dbReference type="SUPFAM" id="SSF53335">
    <property type="entry name" value="S-adenosyl-L-methionine-dependent methyltransferases"/>
    <property type="match status" value="1"/>
</dbReference>
<keyword evidence="8" id="KW-1185">Reference proteome</keyword>
<dbReference type="AlphaFoldDB" id="A0A4P6XHG9"/>
<evidence type="ECO:0000256" key="3">
    <source>
        <dbReference type="ARBA" id="ARBA00022679"/>
    </source>
</evidence>
<dbReference type="PANTHER" id="PTHR18895">
    <property type="entry name" value="HEMK METHYLTRANSFERASE"/>
    <property type="match status" value="1"/>
</dbReference>
<name>A0A4P6XHG9_9ASCO</name>
<dbReference type="Pfam" id="PF05175">
    <property type="entry name" value="MTS"/>
    <property type="match status" value="1"/>
</dbReference>
<sequence>MSCHFSVHRLEAHRMPRVSPKLIREAFLQNPLLPSLLKATHNLDQAKAELRWIQKELPQSKWKNAVSRRSRHEPLQYILGTQPFGPLEILCEQNVLIPRWETEEWATKLARAINHSANSNISILDACTGSGCIPLLLKYLVPDARVRAFDFSEHAVQLSLRNKEQAGLDIDIWRADLFNLRATDKLMPVDLITANPPYVPAEDYEKPVALNGPEKSVKLYEPREALIGHLEFYDALIDNLAKPFESKGIIFELGYEDQVIHTARRLPSGWKCGRFVDLSNNVRCVVAWEDGSLMSFLRNVVNGGYLES</sequence>
<reference evidence="8" key="1">
    <citation type="submission" date="2019-03" db="EMBL/GenBank/DDBJ databases">
        <title>Snf2 controls pulcherriminic acid biosynthesis and connects pigmentation and antifungal activity of the yeast Metschnikowia pulcherrima.</title>
        <authorList>
            <person name="Gore-Lloyd D."/>
            <person name="Sumann I."/>
            <person name="Brachmann A.O."/>
            <person name="Schneeberger K."/>
            <person name="Ortiz-Merino R.A."/>
            <person name="Moreno-Beltran M."/>
            <person name="Schlaefli M."/>
            <person name="Kirner P."/>
            <person name="Santos Kron A."/>
            <person name="Wolfe K.H."/>
            <person name="Piel J."/>
            <person name="Ahrens C.H."/>
            <person name="Henk D."/>
            <person name="Freimoser F.M."/>
        </authorList>
    </citation>
    <scope>NUCLEOTIDE SEQUENCE [LARGE SCALE GENOMIC DNA]</scope>
    <source>
        <strain evidence="8">APC 1.2</strain>
    </source>
</reference>
<evidence type="ECO:0000313" key="8">
    <source>
        <dbReference type="Proteomes" id="UP000292447"/>
    </source>
</evidence>
<evidence type="ECO:0000256" key="5">
    <source>
        <dbReference type="ARBA" id="ARBA00048391"/>
    </source>
</evidence>
<dbReference type="EC" id="2.1.1.297" evidence="1"/>
<keyword evidence="2 7" id="KW-0489">Methyltransferase</keyword>
<protein>
    <recommendedName>
        <fullName evidence="1">peptide chain release factor N(5)-glutamine methyltransferase</fullName>
        <ecNumber evidence="1">2.1.1.297</ecNumber>
    </recommendedName>
</protein>
<dbReference type="InterPro" id="IPR050320">
    <property type="entry name" value="N5-glutamine_MTase"/>
</dbReference>
<evidence type="ECO:0000313" key="7">
    <source>
        <dbReference type="EMBL" id="QBM86732.1"/>
    </source>
</evidence>